<keyword evidence="2" id="KW-1185">Reference proteome</keyword>
<protein>
    <submittedName>
        <fullName evidence="1">Uncharacterized protein</fullName>
    </submittedName>
</protein>
<accession>A0A4Y2S7P8</accession>
<evidence type="ECO:0000313" key="1">
    <source>
        <dbReference type="EMBL" id="GBN83309.1"/>
    </source>
</evidence>
<name>A0A4Y2S7P8_ARAVE</name>
<gene>
    <name evidence="1" type="ORF">AVEN_142336_1</name>
</gene>
<dbReference type="AlphaFoldDB" id="A0A4Y2S7P8"/>
<organism evidence="1 2">
    <name type="scientific">Araneus ventricosus</name>
    <name type="common">Orbweaver spider</name>
    <name type="synonym">Epeira ventricosa</name>
    <dbReference type="NCBI Taxonomy" id="182803"/>
    <lineage>
        <taxon>Eukaryota</taxon>
        <taxon>Metazoa</taxon>
        <taxon>Ecdysozoa</taxon>
        <taxon>Arthropoda</taxon>
        <taxon>Chelicerata</taxon>
        <taxon>Arachnida</taxon>
        <taxon>Araneae</taxon>
        <taxon>Araneomorphae</taxon>
        <taxon>Entelegynae</taxon>
        <taxon>Araneoidea</taxon>
        <taxon>Araneidae</taxon>
        <taxon>Araneus</taxon>
    </lineage>
</organism>
<dbReference type="Proteomes" id="UP000499080">
    <property type="component" value="Unassembled WGS sequence"/>
</dbReference>
<reference evidence="1 2" key="1">
    <citation type="journal article" date="2019" name="Sci. Rep.">
        <title>Orb-weaving spider Araneus ventricosus genome elucidates the spidroin gene catalogue.</title>
        <authorList>
            <person name="Kono N."/>
            <person name="Nakamura H."/>
            <person name="Ohtoshi R."/>
            <person name="Moran D.A.P."/>
            <person name="Shinohara A."/>
            <person name="Yoshida Y."/>
            <person name="Fujiwara M."/>
            <person name="Mori M."/>
            <person name="Tomita M."/>
            <person name="Arakawa K."/>
        </authorList>
    </citation>
    <scope>NUCLEOTIDE SEQUENCE [LARGE SCALE GENOMIC DNA]</scope>
</reference>
<proteinExistence type="predicted"/>
<sequence length="121" mass="13053">MKASMKNPSRFYGECKLWGCGKDDLWTELACGLVEAQVIGGGVDCNSLEMAPPFPTDSLCLSCCSRKFISLVCASSLAVLLVLNRAATREPGGDEEALAYIITTVRGSPVPYPSLKWVNFD</sequence>
<comment type="caution">
    <text evidence="1">The sequence shown here is derived from an EMBL/GenBank/DDBJ whole genome shotgun (WGS) entry which is preliminary data.</text>
</comment>
<evidence type="ECO:0000313" key="2">
    <source>
        <dbReference type="Proteomes" id="UP000499080"/>
    </source>
</evidence>
<dbReference type="EMBL" id="BGPR01019909">
    <property type="protein sequence ID" value="GBN83309.1"/>
    <property type="molecule type" value="Genomic_DNA"/>
</dbReference>